<accession>A0A917D9N7</accession>
<dbReference type="RefSeq" id="WP_188850125.1">
    <property type="nucleotide sequence ID" value="NZ_BMJJ01000003.1"/>
</dbReference>
<evidence type="ECO:0000313" key="2">
    <source>
        <dbReference type="EMBL" id="GGD14657.1"/>
    </source>
</evidence>
<keyword evidence="1" id="KW-0812">Transmembrane</keyword>
<dbReference type="InterPro" id="IPR046161">
    <property type="entry name" value="DUF6163"/>
</dbReference>
<evidence type="ECO:0000256" key="1">
    <source>
        <dbReference type="SAM" id="Phobius"/>
    </source>
</evidence>
<feature type="transmembrane region" description="Helical" evidence="1">
    <location>
        <begin position="57"/>
        <end position="78"/>
    </location>
</feature>
<dbReference type="EMBL" id="BMJJ01000003">
    <property type="protein sequence ID" value="GGD14657.1"/>
    <property type="molecule type" value="Genomic_DNA"/>
</dbReference>
<gene>
    <name evidence="2" type="ORF">GCM10011335_16760</name>
</gene>
<dbReference type="AlphaFoldDB" id="A0A917D9N7"/>
<dbReference type="Pfam" id="PF19660">
    <property type="entry name" value="DUF6163"/>
    <property type="match status" value="1"/>
</dbReference>
<reference evidence="2" key="1">
    <citation type="journal article" date="2014" name="Int. J. Syst. Evol. Microbiol.">
        <title>Complete genome sequence of Corynebacterium casei LMG S-19264T (=DSM 44701T), isolated from a smear-ripened cheese.</title>
        <authorList>
            <consortium name="US DOE Joint Genome Institute (JGI-PGF)"/>
            <person name="Walter F."/>
            <person name="Albersmeier A."/>
            <person name="Kalinowski J."/>
            <person name="Ruckert C."/>
        </authorList>
    </citation>
    <scope>NUCLEOTIDE SEQUENCE</scope>
    <source>
        <strain evidence="2">CGMCC 1.15493</strain>
    </source>
</reference>
<sequence>MTLESSAPDRAERRNRVLSIWLVRLSAIVLFVIGVFYWIRLVGIYDGPLWRFDLMPIWWKAAATMLAVLAPVAGVGLWMTVSWGVVIWVIVALVEAFMHLGFPALFGPPTPWLLFHLVGLSLYVVLRTIAWWERWRRLRRP</sequence>
<feature type="transmembrane region" description="Helical" evidence="1">
    <location>
        <begin position="21"/>
        <end position="45"/>
    </location>
</feature>
<evidence type="ECO:0000313" key="3">
    <source>
        <dbReference type="Proteomes" id="UP000613160"/>
    </source>
</evidence>
<protein>
    <submittedName>
        <fullName evidence="2">Uncharacterized protein</fullName>
    </submittedName>
</protein>
<dbReference type="Proteomes" id="UP000613160">
    <property type="component" value="Unassembled WGS sequence"/>
</dbReference>
<keyword evidence="1" id="KW-0472">Membrane</keyword>
<feature type="transmembrane region" description="Helical" evidence="1">
    <location>
        <begin position="85"/>
        <end position="106"/>
    </location>
</feature>
<organism evidence="2 3">
    <name type="scientific">Aureimonas glaciei</name>
    <dbReference type="NCBI Taxonomy" id="1776957"/>
    <lineage>
        <taxon>Bacteria</taxon>
        <taxon>Pseudomonadati</taxon>
        <taxon>Pseudomonadota</taxon>
        <taxon>Alphaproteobacteria</taxon>
        <taxon>Hyphomicrobiales</taxon>
        <taxon>Aurantimonadaceae</taxon>
        <taxon>Aureimonas</taxon>
    </lineage>
</organism>
<keyword evidence="3" id="KW-1185">Reference proteome</keyword>
<proteinExistence type="predicted"/>
<reference evidence="2" key="2">
    <citation type="submission" date="2020-09" db="EMBL/GenBank/DDBJ databases">
        <authorList>
            <person name="Sun Q."/>
            <person name="Zhou Y."/>
        </authorList>
    </citation>
    <scope>NUCLEOTIDE SEQUENCE</scope>
    <source>
        <strain evidence="2">CGMCC 1.15493</strain>
    </source>
</reference>
<name>A0A917D9N7_9HYPH</name>
<keyword evidence="1" id="KW-1133">Transmembrane helix</keyword>
<feature type="transmembrane region" description="Helical" evidence="1">
    <location>
        <begin position="112"/>
        <end position="132"/>
    </location>
</feature>
<comment type="caution">
    <text evidence="2">The sequence shown here is derived from an EMBL/GenBank/DDBJ whole genome shotgun (WGS) entry which is preliminary data.</text>
</comment>